<feature type="compositionally biased region" description="Polar residues" evidence="8">
    <location>
        <begin position="940"/>
        <end position="962"/>
    </location>
</feature>
<evidence type="ECO:0000259" key="10">
    <source>
        <dbReference type="PROSITE" id="PS50026"/>
    </source>
</evidence>
<dbReference type="PROSITE" id="PS01186">
    <property type="entry name" value="EGF_2"/>
    <property type="match status" value="1"/>
</dbReference>
<dbReference type="CDD" id="cd00053">
    <property type="entry name" value="EGF"/>
    <property type="match status" value="1"/>
</dbReference>
<feature type="compositionally biased region" description="Polar residues" evidence="8">
    <location>
        <begin position="898"/>
        <end position="913"/>
    </location>
</feature>
<comment type="subcellular location">
    <subcellularLocation>
        <location evidence="1">Cell membrane</location>
        <topology evidence="1">Multi-pass membrane protein</topology>
    </subcellularLocation>
</comment>
<comment type="similarity">
    <text evidence="2">Belongs to the TMEM8 family.</text>
</comment>
<dbReference type="PANTHER" id="PTHR14319">
    <property type="entry name" value="FIVE-SPAN TRANSMEMBRANE PROTEIN M83"/>
    <property type="match status" value="1"/>
</dbReference>
<feature type="region of interest" description="Disordered" evidence="8">
    <location>
        <begin position="835"/>
        <end position="913"/>
    </location>
</feature>
<keyword evidence="7" id="KW-1015">Disulfide bond</keyword>
<dbReference type="SUPFAM" id="SSF57196">
    <property type="entry name" value="EGF/Laminin"/>
    <property type="match status" value="1"/>
</dbReference>
<sequence>MHVDVCPVTMIAFIAFDLLLLASHILLPADGSEIKWTEYEELNSCSVRYFQLQLHGGYAVNEVILEISDSTLDEGNTPLFVLRKNALATRSINDLSFPLLLTAHTDPFRLTVPFNYSSAVWYATLYATPLAGSGRPIFFCDGAALTVRLGQRVSSPRIYVSPLFHAVQMRLYSNGLSPLVSFPLPESLWMPLDDDSEDDSSTAVTRFVTEAKLEVAWLSLPDVAKDVCVRLAYEDQGFVNETDSSGVFDSCEAGHCRGARGCLPAPVRNATEDIRIERRLIRLKRPVPIWENVTVLAESTAVLSYPRAGYWSVRFARRGPSVSTNTSDLLLVMAGASVCPNATQPPGPSPIPMPARRQLSPSQSLLLGERQLLPHVDENDDDGDAAAPECAANVSLFHSHYWYGFPDPMAIDIPLNGTTVYAVLPVRPHETMVEALMTLNVSVRTTNTTSLPAAAAAEVLIAMRRDGVPPMSNVTHCADFVRRIPLAVDKHDGSGGKGEWQAAGGAAVGPTRDMRPGVMVMAMQLVSAGEGRLLHDLGAVAAIRVEASMEVVRECPDDCSHHGSCDNTVVFDFPLYSCSCQYGYHGEACELQYLSQPFSALGVVCLVGSNIAVVPVVMLTWRKGWFFKCLLFANVGIWSAVYHACDVEWLCLFNYPQLQSLDFTCAFLSFVVVILEFCHFSHPIQRSFLMSLFALTVTLTSKSATASANILVVFSLLILVYLSRWLFWLAKGRFMPRLLPAPMDERGIAAAAESGRPLMDSPAPSNWLILRQTVIDKIGWSKNVGLGLLSAGFGIVCFFCETSANYWLLHSLWHVFIQLSPYMLLKAAARARKTMLRRRRHTDARRTRTTTDEEDSEEAEDDDDEPARDSDDDMTPSMVALGPATGGRRQPKDDKTTHGQQLPPLSQPATIVTDITNVARQVSTRLMGGVNGHRREREATSSTELTPTNSGRAEGSSVSATGFDSHVSAPRMAESEREQDREMADGAQRQQGDRVC</sequence>
<protein>
    <recommendedName>
        <fullName evidence="10">EGF-like domain-containing protein</fullName>
    </recommendedName>
</protein>
<keyword evidence="6 9" id="KW-0472">Membrane</keyword>
<dbReference type="OrthoDB" id="69646at2759"/>
<keyword evidence="7" id="KW-0245">EGF-like domain</keyword>
<dbReference type="InterPro" id="IPR000742">
    <property type="entry name" value="EGF"/>
</dbReference>
<reference evidence="11 12" key="1">
    <citation type="submission" date="2014-11" db="EMBL/GenBank/DDBJ databases">
        <authorList>
            <person name="Zhu J."/>
            <person name="Qi W."/>
            <person name="Song R."/>
        </authorList>
    </citation>
    <scope>NUCLEOTIDE SEQUENCE [LARGE SCALE GENOMIC DNA]</scope>
</reference>
<comment type="caution">
    <text evidence="7">Lacks conserved residue(s) required for the propagation of feature annotation.</text>
</comment>
<evidence type="ECO:0000256" key="4">
    <source>
        <dbReference type="ARBA" id="ARBA00022692"/>
    </source>
</evidence>
<dbReference type="Proteomes" id="UP000041254">
    <property type="component" value="Unassembled WGS sequence"/>
</dbReference>
<feature type="domain" description="EGF-like" evidence="10">
    <location>
        <begin position="551"/>
        <end position="590"/>
    </location>
</feature>
<accession>A0A0G4H690</accession>
<evidence type="ECO:0000256" key="7">
    <source>
        <dbReference type="PROSITE-ProRule" id="PRU00076"/>
    </source>
</evidence>
<feature type="disulfide bond" evidence="7">
    <location>
        <begin position="555"/>
        <end position="565"/>
    </location>
</feature>
<evidence type="ECO:0000256" key="2">
    <source>
        <dbReference type="ARBA" id="ARBA00005542"/>
    </source>
</evidence>
<dbReference type="PROSITE" id="PS50026">
    <property type="entry name" value="EGF_3"/>
    <property type="match status" value="1"/>
</dbReference>
<dbReference type="Gene3D" id="2.60.120.260">
    <property type="entry name" value="Galactose-binding domain-like"/>
    <property type="match status" value="1"/>
</dbReference>
<feature type="transmembrane region" description="Helical" evidence="9">
    <location>
        <begin position="625"/>
        <end position="644"/>
    </location>
</feature>
<dbReference type="Pfam" id="PF12036">
    <property type="entry name" value="DUF3522"/>
    <property type="match status" value="1"/>
</dbReference>
<proteinExistence type="inferred from homology"/>
<dbReference type="EMBL" id="CDMY01001028">
    <property type="protein sequence ID" value="CEM39221.1"/>
    <property type="molecule type" value="Genomic_DNA"/>
</dbReference>
<dbReference type="InParanoid" id="A0A0G4H690"/>
<dbReference type="GO" id="GO:0005886">
    <property type="term" value="C:plasma membrane"/>
    <property type="evidence" value="ECO:0007669"/>
    <property type="project" value="UniProtKB-SubCell"/>
</dbReference>
<evidence type="ECO:0000313" key="11">
    <source>
        <dbReference type="EMBL" id="CEM39221.1"/>
    </source>
</evidence>
<evidence type="ECO:0000256" key="6">
    <source>
        <dbReference type="ARBA" id="ARBA00023136"/>
    </source>
</evidence>
<feature type="compositionally biased region" description="Basic and acidic residues" evidence="8">
    <location>
        <begin position="973"/>
        <end position="984"/>
    </location>
</feature>
<evidence type="ECO:0000256" key="5">
    <source>
        <dbReference type="ARBA" id="ARBA00022989"/>
    </source>
</evidence>
<keyword evidence="4 9" id="KW-0812">Transmembrane</keyword>
<evidence type="ECO:0000256" key="3">
    <source>
        <dbReference type="ARBA" id="ARBA00022475"/>
    </source>
</evidence>
<dbReference type="PROSITE" id="PS00022">
    <property type="entry name" value="EGF_1"/>
    <property type="match status" value="1"/>
</dbReference>
<evidence type="ECO:0000313" key="12">
    <source>
        <dbReference type="Proteomes" id="UP000041254"/>
    </source>
</evidence>
<evidence type="ECO:0000256" key="9">
    <source>
        <dbReference type="SAM" id="Phobius"/>
    </source>
</evidence>
<dbReference type="AlphaFoldDB" id="A0A0G4H690"/>
<feature type="transmembrane region" description="Helical" evidence="9">
    <location>
        <begin position="710"/>
        <end position="730"/>
    </location>
</feature>
<dbReference type="InterPro" id="IPR021910">
    <property type="entry name" value="NGX6/PGAP6/MYMK"/>
</dbReference>
<feature type="transmembrane region" description="Helical" evidence="9">
    <location>
        <begin position="656"/>
        <end position="675"/>
    </location>
</feature>
<keyword evidence="5 9" id="KW-1133">Transmembrane helix</keyword>
<evidence type="ECO:0000256" key="1">
    <source>
        <dbReference type="ARBA" id="ARBA00004651"/>
    </source>
</evidence>
<evidence type="ECO:0000256" key="8">
    <source>
        <dbReference type="SAM" id="MobiDB-lite"/>
    </source>
</evidence>
<feature type="region of interest" description="Disordered" evidence="8">
    <location>
        <begin position="926"/>
        <end position="996"/>
    </location>
</feature>
<keyword evidence="12" id="KW-1185">Reference proteome</keyword>
<gene>
    <name evidence="11" type="ORF">Vbra_6644</name>
</gene>
<feature type="compositionally biased region" description="Acidic residues" evidence="8">
    <location>
        <begin position="852"/>
        <end position="874"/>
    </location>
</feature>
<dbReference type="PANTHER" id="PTHR14319:SF3">
    <property type="entry name" value="TRANSMEMBRANE PROTEIN-LIKE PROTEIN"/>
    <property type="match status" value="1"/>
</dbReference>
<name>A0A0G4H690_VITBC</name>
<organism evidence="11 12">
    <name type="scientific">Vitrella brassicaformis (strain CCMP3155)</name>
    <dbReference type="NCBI Taxonomy" id="1169540"/>
    <lineage>
        <taxon>Eukaryota</taxon>
        <taxon>Sar</taxon>
        <taxon>Alveolata</taxon>
        <taxon>Colpodellida</taxon>
        <taxon>Vitrellaceae</taxon>
        <taxon>Vitrella</taxon>
    </lineage>
</organism>
<feature type="disulfide bond" evidence="7">
    <location>
        <begin position="580"/>
        <end position="589"/>
    </location>
</feature>
<dbReference type="VEuPathDB" id="CryptoDB:Vbra_6644"/>
<feature type="transmembrane region" description="Helical" evidence="9">
    <location>
        <begin position="598"/>
        <end position="618"/>
    </location>
</feature>
<keyword evidence="3" id="KW-1003">Cell membrane</keyword>